<evidence type="ECO:0000313" key="3">
    <source>
        <dbReference type="Proteomes" id="UP000270094"/>
    </source>
</evidence>
<feature type="region of interest" description="Disordered" evidence="1">
    <location>
        <begin position="261"/>
        <end position="281"/>
    </location>
</feature>
<feature type="compositionally biased region" description="Basic and acidic residues" evidence="1">
    <location>
        <begin position="31"/>
        <end position="42"/>
    </location>
</feature>
<organism evidence="2 3">
    <name type="scientific">Strongylus vulgaris</name>
    <name type="common">Blood worm</name>
    <dbReference type="NCBI Taxonomy" id="40348"/>
    <lineage>
        <taxon>Eukaryota</taxon>
        <taxon>Metazoa</taxon>
        <taxon>Ecdysozoa</taxon>
        <taxon>Nematoda</taxon>
        <taxon>Chromadorea</taxon>
        <taxon>Rhabditida</taxon>
        <taxon>Rhabditina</taxon>
        <taxon>Rhabditomorpha</taxon>
        <taxon>Strongyloidea</taxon>
        <taxon>Strongylidae</taxon>
        <taxon>Strongylus</taxon>
    </lineage>
</organism>
<dbReference type="OrthoDB" id="5877857at2759"/>
<dbReference type="Proteomes" id="UP000270094">
    <property type="component" value="Unassembled WGS sequence"/>
</dbReference>
<keyword evidence="3" id="KW-1185">Reference proteome</keyword>
<feature type="compositionally biased region" description="Acidic residues" evidence="1">
    <location>
        <begin position="56"/>
        <end position="67"/>
    </location>
</feature>
<gene>
    <name evidence="2" type="ORF">SVUK_LOCUS9791</name>
</gene>
<dbReference type="AlphaFoldDB" id="A0A3P7J301"/>
<sequence length="404" mass="43800">MFGGGPKLSFEAFGPNEGEKEQLNKGCSEGEWQKPETKKRSQENQPLTQPRKEEINAEEDVEQEGCSEGELQKLEAKERSQENQPLTQPRKEEVNTEEEVEQEKSALLLLPLDNAVLVAPSSDPAHALIVSVGTSTNVGQKTANQPRVAIVSQLTESHGLPLQASTSLAVVPGQDLQKPANGVKASVYMNQFFQLYHDIPTSPLLSPAKQMYANETKQNESPALPVPAPVSSVSPVEVIANVPAQQVSASKVFDNTAVQPPQGRALKTTDPQNDAPINKSSKLSASPFKVLAKMAPKVRSTKQAALTEKVEIKTTVKQTPGKVLQETNTNASQVVAKRCVSDPIVTPVTDEFPTENLEDQWVAPKEIIAEKETSHNRASVPEQAKKVVTSKVVINNAQFILSSL</sequence>
<feature type="compositionally biased region" description="Basic and acidic residues" evidence="1">
    <location>
        <begin position="70"/>
        <end position="81"/>
    </location>
</feature>
<reference evidence="2 3" key="1">
    <citation type="submission" date="2018-11" db="EMBL/GenBank/DDBJ databases">
        <authorList>
            <consortium name="Pathogen Informatics"/>
        </authorList>
    </citation>
    <scope>NUCLEOTIDE SEQUENCE [LARGE SCALE GENOMIC DNA]</scope>
</reference>
<evidence type="ECO:0000313" key="2">
    <source>
        <dbReference type="EMBL" id="VDM74793.1"/>
    </source>
</evidence>
<accession>A0A3P7J301</accession>
<evidence type="ECO:0000256" key="1">
    <source>
        <dbReference type="SAM" id="MobiDB-lite"/>
    </source>
</evidence>
<dbReference type="EMBL" id="UYYB01094646">
    <property type="protein sequence ID" value="VDM74793.1"/>
    <property type="molecule type" value="Genomic_DNA"/>
</dbReference>
<feature type="region of interest" description="Disordered" evidence="1">
    <location>
        <begin position="1"/>
        <end position="99"/>
    </location>
</feature>
<name>A0A3P7J301_STRVU</name>
<proteinExistence type="predicted"/>
<protein>
    <submittedName>
        <fullName evidence="2">Uncharacterized protein</fullName>
    </submittedName>
</protein>